<keyword evidence="4 5" id="KW-0732">Signal</keyword>
<comment type="subcellular location">
    <subcellularLocation>
        <location evidence="1">Secreted</location>
    </subcellularLocation>
</comment>
<feature type="chain" id="PRO_5041040398" evidence="5">
    <location>
        <begin position="17"/>
        <end position="145"/>
    </location>
</feature>
<organism evidence="7 9">
    <name type="scientific">Dracunculus medinensis</name>
    <name type="common">Guinea worm</name>
    <dbReference type="NCBI Taxonomy" id="318479"/>
    <lineage>
        <taxon>Eukaryota</taxon>
        <taxon>Metazoa</taxon>
        <taxon>Ecdysozoa</taxon>
        <taxon>Nematoda</taxon>
        <taxon>Chromadorea</taxon>
        <taxon>Rhabditida</taxon>
        <taxon>Spirurina</taxon>
        <taxon>Dracunculoidea</taxon>
        <taxon>Dracunculidae</taxon>
        <taxon>Dracunculus</taxon>
    </lineage>
</organism>
<gene>
    <name evidence="6" type="ORF">DME_LOCUS377</name>
</gene>
<dbReference type="Proteomes" id="UP000274756">
    <property type="component" value="Unassembled WGS sequence"/>
</dbReference>
<evidence type="ECO:0000256" key="1">
    <source>
        <dbReference type="ARBA" id="ARBA00004613"/>
    </source>
</evidence>
<evidence type="ECO:0000313" key="7">
    <source>
        <dbReference type="Proteomes" id="UP000038040"/>
    </source>
</evidence>
<accession>A0A0N4UA58</accession>
<dbReference type="WBParaSite" id="DME_0000401301-mRNA-1">
    <property type="protein sequence ID" value="DME_0000401301-mRNA-1"/>
    <property type="gene ID" value="DME_0000401301"/>
</dbReference>
<keyword evidence="3" id="KW-0964">Secreted</keyword>
<dbReference type="PANTHER" id="PTHR21700">
    <property type="entry name" value="TRANSTHYRETIN-LIKE FAMILY PROTEIN-RELATED"/>
    <property type="match status" value="1"/>
</dbReference>
<protein>
    <submittedName>
        <fullName evidence="9">Transthyretin-like family protein</fullName>
    </submittedName>
</protein>
<dbReference type="InterPro" id="IPR038479">
    <property type="entry name" value="Transthyretin-like_sf"/>
</dbReference>
<feature type="signal peptide" evidence="5">
    <location>
        <begin position="1"/>
        <end position="16"/>
    </location>
</feature>
<dbReference type="EMBL" id="UYYG01000003">
    <property type="protein sequence ID" value="VDN50404.1"/>
    <property type="molecule type" value="Genomic_DNA"/>
</dbReference>
<dbReference type="GO" id="GO:0005576">
    <property type="term" value="C:extracellular region"/>
    <property type="evidence" value="ECO:0007669"/>
    <property type="project" value="UniProtKB-SubCell"/>
</dbReference>
<dbReference type="OrthoDB" id="5826894at2759"/>
<dbReference type="InterPro" id="IPR001534">
    <property type="entry name" value="Transthyretin-like"/>
</dbReference>
<comment type="similarity">
    <text evidence="2">Belongs to the nematode transthyretin-like family.</text>
</comment>
<reference evidence="9" key="1">
    <citation type="submission" date="2017-02" db="UniProtKB">
        <authorList>
            <consortium name="WormBaseParasite"/>
        </authorList>
    </citation>
    <scope>IDENTIFICATION</scope>
</reference>
<evidence type="ECO:0000256" key="2">
    <source>
        <dbReference type="ARBA" id="ARBA00010112"/>
    </source>
</evidence>
<evidence type="ECO:0000313" key="8">
    <source>
        <dbReference type="Proteomes" id="UP000274756"/>
    </source>
</evidence>
<evidence type="ECO:0000313" key="6">
    <source>
        <dbReference type="EMBL" id="VDN50404.1"/>
    </source>
</evidence>
<proteinExistence type="inferred from homology"/>
<evidence type="ECO:0000256" key="5">
    <source>
        <dbReference type="SAM" id="SignalP"/>
    </source>
</evidence>
<evidence type="ECO:0000256" key="4">
    <source>
        <dbReference type="ARBA" id="ARBA00022729"/>
    </source>
</evidence>
<dbReference type="Proteomes" id="UP000038040">
    <property type="component" value="Unplaced"/>
</dbReference>
<keyword evidence="8" id="KW-1185">Reference proteome</keyword>
<evidence type="ECO:0000313" key="9">
    <source>
        <dbReference type="WBParaSite" id="DME_0000401301-mRNA-1"/>
    </source>
</evidence>
<dbReference type="GO" id="GO:0009986">
    <property type="term" value="C:cell surface"/>
    <property type="evidence" value="ECO:0007669"/>
    <property type="project" value="InterPro"/>
</dbReference>
<sequence>MKRLFSIAVFVRVSSAFFCCLQNITVRGQFACNRTAIANVSVQLWDEDSYFSLNILVDPDDFLNSTTSDSAGFFNIYGETVELSTMDPYLIISHNCLEGKIEEKCIFKESFTIPEKFIGRIYDMAIVSLNIARRHHKELCINSLD</sequence>
<evidence type="ECO:0000256" key="3">
    <source>
        <dbReference type="ARBA" id="ARBA00022525"/>
    </source>
</evidence>
<dbReference type="PANTHER" id="PTHR21700:SF30">
    <property type="entry name" value="TRANSTHYRETIN-LIKE FAMILY PROTEIN"/>
    <property type="match status" value="1"/>
</dbReference>
<reference evidence="6 8" key="2">
    <citation type="submission" date="2018-11" db="EMBL/GenBank/DDBJ databases">
        <authorList>
            <consortium name="Pathogen Informatics"/>
        </authorList>
    </citation>
    <scope>NUCLEOTIDE SEQUENCE [LARGE SCALE GENOMIC DNA]</scope>
</reference>
<dbReference type="Pfam" id="PF01060">
    <property type="entry name" value="TTR-52"/>
    <property type="match status" value="1"/>
</dbReference>
<name>A0A0N4UA58_DRAME</name>
<dbReference type="Gene3D" id="2.60.40.3330">
    <property type="match status" value="1"/>
</dbReference>
<dbReference type="AlphaFoldDB" id="A0A0N4UA58"/>